<reference evidence="5" key="1">
    <citation type="submission" date="2018-05" db="EMBL/GenBank/DDBJ databases">
        <authorList>
            <person name="Lanie J.A."/>
            <person name="Ng W.-L."/>
            <person name="Kazmierczak K.M."/>
            <person name="Andrzejewski T.M."/>
            <person name="Davidsen T.M."/>
            <person name="Wayne K.J."/>
            <person name="Tettelin H."/>
            <person name="Glass J.I."/>
            <person name="Rusch D."/>
            <person name="Podicherti R."/>
            <person name="Tsui H.-C.T."/>
            <person name="Winkler M.E."/>
        </authorList>
    </citation>
    <scope>NUCLEOTIDE SEQUENCE</scope>
</reference>
<accession>A0A381Y0F5</accession>
<evidence type="ECO:0000256" key="3">
    <source>
        <dbReference type="SAM" id="MobiDB-lite"/>
    </source>
</evidence>
<evidence type="ECO:0000256" key="1">
    <source>
        <dbReference type="ARBA" id="ARBA00010211"/>
    </source>
</evidence>
<dbReference type="InterPro" id="IPR011234">
    <property type="entry name" value="Fumarylacetoacetase-like_C"/>
</dbReference>
<dbReference type="GO" id="GO:0046872">
    <property type="term" value="F:metal ion binding"/>
    <property type="evidence" value="ECO:0007669"/>
    <property type="project" value="UniProtKB-KW"/>
</dbReference>
<gene>
    <name evidence="5" type="ORF">METZ01_LOCUS123420</name>
</gene>
<dbReference type="InterPro" id="IPR036663">
    <property type="entry name" value="Fumarylacetoacetase_C_sf"/>
</dbReference>
<evidence type="ECO:0000313" key="5">
    <source>
        <dbReference type="EMBL" id="SVA70566.1"/>
    </source>
</evidence>
<keyword evidence="2" id="KW-0479">Metal-binding</keyword>
<dbReference type="Pfam" id="PF01557">
    <property type="entry name" value="FAA_hydrolase"/>
    <property type="match status" value="1"/>
</dbReference>
<dbReference type="GO" id="GO:0044281">
    <property type="term" value="P:small molecule metabolic process"/>
    <property type="evidence" value="ECO:0007669"/>
    <property type="project" value="UniProtKB-ARBA"/>
</dbReference>
<evidence type="ECO:0000256" key="2">
    <source>
        <dbReference type="ARBA" id="ARBA00022723"/>
    </source>
</evidence>
<dbReference type="PANTHER" id="PTHR42796:SF4">
    <property type="entry name" value="FUMARYLACETOACETATE HYDROLASE DOMAIN-CONTAINING PROTEIN 2A"/>
    <property type="match status" value="1"/>
</dbReference>
<dbReference type="GO" id="GO:0003824">
    <property type="term" value="F:catalytic activity"/>
    <property type="evidence" value="ECO:0007669"/>
    <property type="project" value="InterPro"/>
</dbReference>
<organism evidence="5">
    <name type="scientific">marine metagenome</name>
    <dbReference type="NCBI Taxonomy" id="408172"/>
    <lineage>
        <taxon>unclassified sequences</taxon>
        <taxon>metagenomes</taxon>
        <taxon>ecological metagenomes</taxon>
    </lineage>
</organism>
<comment type="similarity">
    <text evidence="1">Belongs to the FAH family.</text>
</comment>
<sequence>MKFVLYDDGRPGLLRDDVVVDISGVTGPLGASSGQAAMEAIITNIDDMRADLTRLQTEGSAVPLSSVKLRSPLPRPNKVLCMGGNYREFGHREASPMWGFLKDSDSVIGPGDTVVLPPDDINIFHHEAELVLVFGKAGSGVSQADAMEHVFGYTAGIDVSARLPANARGGGPRNTTSMPISPWKSFPTFCPLGPCIVTKDEITDPQNLQIRLWVDGELRVNYNTNDAAHSISASIEWANNLESFGPGDVLFMGTNHQGLGAMQDGDSIEVEVEGPGRFTIQVTDALKRRWPKGVDELTAKDIRDGTGPPGSKQRPL</sequence>
<feature type="region of interest" description="Disordered" evidence="3">
    <location>
        <begin position="297"/>
        <end position="316"/>
    </location>
</feature>
<dbReference type="EMBL" id="UINC01017070">
    <property type="protein sequence ID" value="SVA70566.1"/>
    <property type="molecule type" value="Genomic_DNA"/>
</dbReference>
<protein>
    <recommendedName>
        <fullName evidence="4">Fumarylacetoacetase-like C-terminal domain-containing protein</fullName>
    </recommendedName>
</protein>
<evidence type="ECO:0000259" key="4">
    <source>
        <dbReference type="Pfam" id="PF01557"/>
    </source>
</evidence>
<name>A0A381Y0F5_9ZZZZ</name>
<dbReference type="SUPFAM" id="SSF56529">
    <property type="entry name" value="FAH"/>
    <property type="match status" value="1"/>
</dbReference>
<dbReference type="Gene3D" id="3.90.850.10">
    <property type="entry name" value="Fumarylacetoacetase-like, C-terminal domain"/>
    <property type="match status" value="1"/>
</dbReference>
<dbReference type="InterPro" id="IPR051121">
    <property type="entry name" value="FAH"/>
</dbReference>
<dbReference type="PANTHER" id="PTHR42796">
    <property type="entry name" value="FUMARYLACETOACETATE HYDROLASE DOMAIN-CONTAINING PROTEIN 2A-RELATED"/>
    <property type="match status" value="1"/>
</dbReference>
<dbReference type="AlphaFoldDB" id="A0A381Y0F5"/>
<proteinExistence type="inferred from homology"/>
<feature type="domain" description="Fumarylacetoacetase-like C-terminal" evidence="4">
    <location>
        <begin position="79"/>
        <end position="282"/>
    </location>
</feature>